<gene>
    <name evidence="1" type="ORF">LCGC14_1256910</name>
</gene>
<name>A0A0F9LN48_9ZZZZ</name>
<accession>A0A0F9LN48</accession>
<evidence type="ECO:0000313" key="1">
    <source>
        <dbReference type="EMBL" id="KKM88621.1"/>
    </source>
</evidence>
<proteinExistence type="predicted"/>
<comment type="caution">
    <text evidence="1">The sequence shown here is derived from an EMBL/GenBank/DDBJ whole genome shotgun (WGS) entry which is preliminary data.</text>
</comment>
<protein>
    <submittedName>
        <fullName evidence="1">Uncharacterized protein</fullName>
    </submittedName>
</protein>
<reference evidence="1" key="1">
    <citation type="journal article" date="2015" name="Nature">
        <title>Complex archaea that bridge the gap between prokaryotes and eukaryotes.</title>
        <authorList>
            <person name="Spang A."/>
            <person name="Saw J.H."/>
            <person name="Jorgensen S.L."/>
            <person name="Zaremba-Niedzwiedzka K."/>
            <person name="Martijn J."/>
            <person name="Lind A.E."/>
            <person name="van Eijk R."/>
            <person name="Schleper C."/>
            <person name="Guy L."/>
            <person name="Ettema T.J."/>
        </authorList>
    </citation>
    <scope>NUCLEOTIDE SEQUENCE</scope>
</reference>
<dbReference type="EMBL" id="LAZR01006934">
    <property type="protein sequence ID" value="KKM88621.1"/>
    <property type="molecule type" value="Genomic_DNA"/>
</dbReference>
<dbReference type="AlphaFoldDB" id="A0A0F9LN48"/>
<organism evidence="1">
    <name type="scientific">marine sediment metagenome</name>
    <dbReference type="NCBI Taxonomy" id="412755"/>
    <lineage>
        <taxon>unclassified sequences</taxon>
        <taxon>metagenomes</taxon>
        <taxon>ecological metagenomes</taxon>
    </lineage>
</organism>
<sequence length="197" mass="23533">MNIKQNYKNFKLTINEVIRISESYLNIINSLLDDYIERRELGDEIYTPLNTLLGEIQDFFSEVYLEFNNSFLKKSKNEDITNFLFYHSARNLKLTTIKVIDSFKLAKVKALNPKVAKQLKSFIEPLIKFLMFLKLMKQESFPKIDMLSEELEKFRSIAKEKHFLCNLDEELKYDEITHKKFRNLMDSIREINLAEFH</sequence>